<dbReference type="InParanoid" id="A0A3N4M0Z4"/>
<gene>
    <name evidence="1" type="ORF">L211DRAFT_845748</name>
</gene>
<name>A0A3N4M0Z4_9PEZI</name>
<dbReference type="OrthoDB" id="5388140at2759"/>
<evidence type="ECO:0000313" key="2">
    <source>
        <dbReference type="Proteomes" id="UP000267821"/>
    </source>
</evidence>
<sequence length="418" mass="46862">MEKNNAGRIRDLESLVNSYSKVTLALGEIIWPDINHLTFNLRSEVKLQKLQDIQRDFALLSSFAQRLLERNQIYNDSGSGDYSASSSSIPSTASCSPVDSYPTIRVKPFNFQAPPPITGYYTSAYQEAFRMNLPEPGLTVENISFRSIPAKNSEDLNYSKDMSAFTGCATERVCPSVLGEKSQIEARTPCYEFPDLQVGNFDISIPRGSSEYMPSVLERSSAMSKEQGRELSSYDISFRGPLVQPLDPYQDNTMFSSSSYQRTATSTLRNENMIGNYSIGEPPYFDGSEAQSAPVIENASDYQHHQFRSSIMHHSSPDTDNCQSNYGGNDLAQGRCLAGQIQSQNSLRRYLCPISSCSRNRANSKRPLRSDNLGDHLRKVHKLWIPARTRVLSWILTNPSLLRDVDKKMQKLHGGSLQ</sequence>
<organism evidence="1 2">
    <name type="scientific">Terfezia boudieri ATCC MYA-4762</name>
    <dbReference type="NCBI Taxonomy" id="1051890"/>
    <lineage>
        <taxon>Eukaryota</taxon>
        <taxon>Fungi</taxon>
        <taxon>Dikarya</taxon>
        <taxon>Ascomycota</taxon>
        <taxon>Pezizomycotina</taxon>
        <taxon>Pezizomycetes</taxon>
        <taxon>Pezizales</taxon>
        <taxon>Pezizaceae</taxon>
        <taxon>Terfezia</taxon>
    </lineage>
</organism>
<dbReference type="EMBL" id="ML121529">
    <property type="protein sequence ID" value="RPB28740.1"/>
    <property type="molecule type" value="Genomic_DNA"/>
</dbReference>
<evidence type="ECO:0000313" key="1">
    <source>
        <dbReference type="EMBL" id="RPB28740.1"/>
    </source>
</evidence>
<proteinExistence type="predicted"/>
<accession>A0A3N4M0Z4</accession>
<protein>
    <submittedName>
        <fullName evidence="1">Uncharacterized protein</fullName>
    </submittedName>
</protein>
<dbReference type="AlphaFoldDB" id="A0A3N4M0Z4"/>
<dbReference type="Proteomes" id="UP000267821">
    <property type="component" value="Unassembled WGS sequence"/>
</dbReference>
<reference evidence="1 2" key="1">
    <citation type="journal article" date="2018" name="Nat. Ecol. Evol.">
        <title>Pezizomycetes genomes reveal the molecular basis of ectomycorrhizal truffle lifestyle.</title>
        <authorList>
            <person name="Murat C."/>
            <person name="Payen T."/>
            <person name="Noel B."/>
            <person name="Kuo A."/>
            <person name="Morin E."/>
            <person name="Chen J."/>
            <person name="Kohler A."/>
            <person name="Krizsan K."/>
            <person name="Balestrini R."/>
            <person name="Da Silva C."/>
            <person name="Montanini B."/>
            <person name="Hainaut M."/>
            <person name="Levati E."/>
            <person name="Barry K.W."/>
            <person name="Belfiori B."/>
            <person name="Cichocki N."/>
            <person name="Clum A."/>
            <person name="Dockter R.B."/>
            <person name="Fauchery L."/>
            <person name="Guy J."/>
            <person name="Iotti M."/>
            <person name="Le Tacon F."/>
            <person name="Lindquist E.A."/>
            <person name="Lipzen A."/>
            <person name="Malagnac F."/>
            <person name="Mello A."/>
            <person name="Molinier V."/>
            <person name="Miyauchi S."/>
            <person name="Poulain J."/>
            <person name="Riccioni C."/>
            <person name="Rubini A."/>
            <person name="Sitrit Y."/>
            <person name="Splivallo R."/>
            <person name="Traeger S."/>
            <person name="Wang M."/>
            <person name="Zifcakova L."/>
            <person name="Wipf D."/>
            <person name="Zambonelli A."/>
            <person name="Paolocci F."/>
            <person name="Nowrousian M."/>
            <person name="Ottonello S."/>
            <person name="Baldrian P."/>
            <person name="Spatafora J.W."/>
            <person name="Henrissat B."/>
            <person name="Nagy L.G."/>
            <person name="Aury J.M."/>
            <person name="Wincker P."/>
            <person name="Grigoriev I.V."/>
            <person name="Bonfante P."/>
            <person name="Martin F.M."/>
        </authorList>
    </citation>
    <scope>NUCLEOTIDE SEQUENCE [LARGE SCALE GENOMIC DNA]</scope>
    <source>
        <strain evidence="1 2">ATCC MYA-4762</strain>
    </source>
</reference>
<keyword evidence="2" id="KW-1185">Reference proteome</keyword>